<name>A0A8J6TJJ1_9CHLR</name>
<comment type="caution">
    <text evidence="1">The sequence shown here is derived from an EMBL/GenBank/DDBJ whole genome shotgun (WGS) entry which is preliminary data.</text>
</comment>
<dbReference type="InterPro" id="IPR012675">
    <property type="entry name" value="Beta-grasp_dom_sf"/>
</dbReference>
<evidence type="ECO:0000313" key="2">
    <source>
        <dbReference type="Proteomes" id="UP000614469"/>
    </source>
</evidence>
<dbReference type="Proteomes" id="UP000614469">
    <property type="component" value="Unassembled WGS sequence"/>
</dbReference>
<organism evidence="1 2">
    <name type="scientific">Candidatus Desulfolinea nitratireducens</name>
    <dbReference type="NCBI Taxonomy" id="2841698"/>
    <lineage>
        <taxon>Bacteria</taxon>
        <taxon>Bacillati</taxon>
        <taxon>Chloroflexota</taxon>
        <taxon>Anaerolineae</taxon>
        <taxon>Anaerolineales</taxon>
        <taxon>Anaerolineales incertae sedis</taxon>
        <taxon>Candidatus Desulfolinea</taxon>
    </lineage>
</organism>
<dbReference type="Pfam" id="PF02597">
    <property type="entry name" value="ThiS"/>
    <property type="match status" value="1"/>
</dbReference>
<protein>
    <submittedName>
        <fullName evidence="1">MoaD/ThiS family protein</fullName>
    </submittedName>
</protein>
<dbReference type="InterPro" id="IPR003749">
    <property type="entry name" value="ThiS/MoaD-like"/>
</dbReference>
<gene>
    <name evidence="1" type="ORF">H8E29_12695</name>
</gene>
<proteinExistence type="predicted"/>
<dbReference type="EMBL" id="JACNJN010000140">
    <property type="protein sequence ID" value="MBC8336119.1"/>
    <property type="molecule type" value="Genomic_DNA"/>
</dbReference>
<evidence type="ECO:0000313" key="1">
    <source>
        <dbReference type="EMBL" id="MBC8336119.1"/>
    </source>
</evidence>
<accession>A0A8J6TJJ1</accession>
<dbReference type="SUPFAM" id="SSF54285">
    <property type="entry name" value="MoaD/ThiS"/>
    <property type="match status" value="1"/>
</dbReference>
<dbReference type="InterPro" id="IPR016155">
    <property type="entry name" value="Mopterin_synth/thiamin_S_b"/>
</dbReference>
<dbReference type="CDD" id="cd17506">
    <property type="entry name" value="Ubl_SAMP2_like"/>
    <property type="match status" value="1"/>
</dbReference>
<dbReference type="Gene3D" id="3.10.20.30">
    <property type="match status" value="1"/>
</dbReference>
<reference evidence="1 2" key="1">
    <citation type="submission" date="2020-08" db="EMBL/GenBank/DDBJ databases">
        <title>Bridging the membrane lipid divide: bacteria of the FCB group superphylum have the potential to synthesize archaeal ether lipids.</title>
        <authorList>
            <person name="Villanueva L."/>
            <person name="Von Meijenfeldt F.A.B."/>
            <person name="Westbye A.B."/>
            <person name="Yadav S."/>
            <person name="Hopmans E.C."/>
            <person name="Dutilh B.E."/>
            <person name="Sinninghe Damste J.S."/>
        </authorList>
    </citation>
    <scope>NUCLEOTIDE SEQUENCE [LARGE SCALE GENOMIC DNA]</scope>
    <source>
        <strain evidence="1">NIOZ-UU36</strain>
    </source>
</reference>
<dbReference type="AlphaFoldDB" id="A0A8J6TJJ1"/>
<sequence length="67" mass="7409">MMKNTTTLILRNQKYEVKAGMTLLSALKKLEILPESVICVREGELLTEDNMLKDGETIKLVSVISGG</sequence>